<name>A0A0D4DAN4_9CAUD</name>
<protein>
    <submittedName>
        <fullName evidence="1">Uncharacterized protein</fullName>
    </submittedName>
</protein>
<dbReference type="KEGG" id="vg:26624080"/>
<organism evidence="1 2">
    <name type="scientific">Escherichia phage CAjan</name>
    <dbReference type="NCBI Taxonomy" id="1610828"/>
    <lineage>
        <taxon>Viruses</taxon>
        <taxon>Duplodnaviria</taxon>
        <taxon>Heunggongvirae</taxon>
        <taxon>Uroviricota</taxon>
        <taxon>Caudoviricetes</taxon>
        <taxon>Queuovirinae</taxon>
        <taxon>Seuratvirus</taxon>
        <taxon>Seuratvirus cajan</taxon>
    </lineage>
</organism>
<dbReference type="Proteomes" id="UP000207637">
    <property type="component" value="Segment"/>
</dbReference>
<dbReference type="RefSeq" id="YP_009196863.1">
    <property type="nucleotide sequence ID" value="NC_028776.1"/>
</dbReference>
<dbReference type="OrthoDB" id="28076at10239"/>
<evidence type="ECO:0000313" key="2">
    <source>
        <dbReference type="Proteomes" id="UP000207637"/>
    </source>
</evidence>
<dbReference type="GeneID" id="26624080"/>
<accession>A0A0D4DAN4</accession>
<sequence length="82" mass="8993">MATSIVTKFLAPTNTKGSRIAVKGFGKRKVYSWDYAIDVTLNHKAAVQQFLKAFNAENDTDYSIVAFASMDIATADFVAIVQ</sequence>
<reference evidence="1 2" key="1">
    <citation type="journal article" date="2015" name="Genome Announc.">
        <title>Complete Genome Sequences of Four Novel Escherichia coli Bacteriophages Belonging to New Phage Groups.</title>
        <authorList>
            <person name="Carstens A.B."/>
            <person name="Kot W."/>
            <person name="Hansen L.H."/>
        </authorList>
    </citation>
    <scope>NUCLEOTIDE SEQUENCE [LARGE SCALE GENOMIC DNA]</scope>
</reference>
<dbReference type="EMBL" id="KP064094">
    <property type="protein sequence ID" value="AJT60554.1"/>
    <property type="molecule type" value="Genomic_DNA"/>
</dbReference>
<proteinExistence type="predicted"/>
<keyword evidence="2" id="KW-1185">Reference proteome</keyword>
<evidence type="ECO:0000313" key="1">
    <source>
        <dbReference type="EMBL" id="AJT60554.1"/>
    </source>
</evidence>